<dbReference type="PROSITE" id="PS50883">
    <property type="entry name" value="EAL"/>
    <property type="match status" value="1"/>
</dbReference>
<dbReference type="InterPro" id="IPR043128">
    <property type="entry name" value="Rev_trsase/Diguanyl_cyclase"/>
</dbReference>
<comment type="caution">
    <text evidence="2">The sequence shown here is derived from an EMBL/GenBank/DDBJ whole genome shotgun (WGS) entry which is preliminary data.</text>
</comment>
<dbReference type="Proteomes" id="UP000471298">
    <property type="component" value="Unassembled WGS sequence"/>
</dbReference>
<dbReference type="Gene3D" id="3.30.450.20">
    <property type="entry name" value="PAS domain"/>
    <property type="match status" value="1"/>
</dbReference>
<dbReference type="Gene3D" id="3.30.70.270">
    <property type="match status" value="1"/>
</dbReference>
<feature type="domain" description="EAL" evidence="1">
    <location>
        <begin position="434"/>
        <end position="687"/>
    </location>
</feature>
<accession>A0A6N7F369</accession>
<evidence type="ECO:0000259" key="1">
    <source>
        <dbReference type="PROSITE" id="PS50883"/>
    </source>
</evidence>
<dbReference type="SUPFAM" id="SSF55073">
    <property type="entry name" value="Nucleotide cyclase"/>
    <property type="match status" value="1"/>
</dbReference>
<dbReference type="SMART" id="SM00052">
    <property type="entry name" value="EAL"/>
    <property type="match status" value="1"/>
</dbReference>
<dbReference type="PANTHER" id="PTHR33121:SF23">
    <property type="entry name" value="CYCLIC DI-GMP PHOSPHODIESTERASE PDEB"/>
    <property type="match status" value="1"/>
</dbReference>
<dbReference type="GO" id="GO:0071111">
    <property type="term" value="F:cyclic-guanylate-specific phosphodiesterase activity"/>
    <property type="evidence" value="ECO:0007669"/>
    <property type="project" value="InterPro"/>
</dbReference>
<evidence type="ECO:0000313" key="3">
    <source>
        <dbReference type="Proteomes" id="UP000471298"/>
    </source>
</evidence>
<organism evidence="2 3">
    <name type="scientific">Ostreibacterium oceani</name>
    <dbReference type="NCBI Taxonomy" id="2654998"/>
    <lineage>
        <taxon>Bacteria</taxon>
        <taxon>Pseudomonadati</taxon>
        <taxon>Pseudomonadota</taxon>
        <taxon>Gammaproteobacteria</taxon>
        <taxon>Cardiobacteriales</taxon>
        <taxon>Ostreibacteriaceae</taxon>
        <taxon>Ostreibacterium</taxon>
    </lineage>
</organism>
<dbReference type="InterPro" id="IPR035919">
    <property type="entry name" value="EAL_sf"/>
</dbReference>
<dbReference type="InterPro" id="IPR029787">
    <property type="entry name" value="Nucleotide_cyclase"/>
</dbReference>
<keyword evidence="3" id="KW-1185">Reference proteome</keyword>
<dbReference type="PANTHER" id="PTHR33121">
    <property type="entry name" value="CYCLIC DI-GMP PHOSPHODIESTERASE PDEF"/>
    <property type="match status" value="1"/>
</dbReference>
<proteinExistence type="predicted"/>
<dbReference type="EMBL" id="WHNW01000006">
    <property type="protein sequence ID" value="MPV86316.1"/>
    <property type="molecule type" value="Genomic_DNA"/>
</dbReference>
<dbReference type="InterPro" id="IPR001633">
    <property type="entry name" value="EAL_dom"/>
</dbReference>
<dbReference type="RefSeq" id="WP_152810317.1">
    <property type="nucleotide sequence ID" value="NZ_WHNW01000006.1"/>
</dbReference>
<protein>
    <submittedName>
        <fullName evidence="2">EAL domain-containing protein</fullName>
    </submittedName>
</protein>
<dbReference type="SUPFAM" id="SSF141868">
    <property type="entry name" value="EAL domain-like"/>
    <property type="match status" value="1"/>
</dbReference>
<reference evidence="2 3" key="1">
    <citation type="submission" date="2019-10" db="EMBL/GenBank/DDBJ databases">
        <title>Cardiobacteriales fam. a chemoheterotrophic member of the order Cardiobacteriales, and proposal of Cardiobacteriales fam. nov.</title>
        <authorList>
            <person name="Wang C."/>
        </authorList>
    </citation>
    <scope>NUCLEOTIDE SEQUENCE [LARGE SCALE GENOMIC DNA]</scope>
    <source>
        <strain evidence="2 3">ML27</strain>
    </source>
</reference>
<sequence length="687" mass="77342">MAKKNKITNLLIISEQLEQINLIEAALKTQFLLNIHKSNAIMEAKNVLSHEQINLIIIDDAPTTIGVGSIKNAINDIRLETPILQLIGKSQDKAAGEFLKNGANAICYQDDKLSILHYAQLLMNFHAYHSAVKKDNAVIAAYQQKFNDLYVGLADPVCYLHDGVFVDCNPAFLRSFEVSDKEELDELTILNFVNRKAHSEIKAHLRKSTKRDLSATPVLFQMQTKLGKEVEYVIMSKPAQFNDEEVVQVYMRSTAEGGGGGGASLYDETTGLANRGQMGFYLNQKIQQFHSTGGSAMLAYVIIKNYRDVWGADGFEEAEKFIKSVTQYVRKTMPVHTEIARYTDDGLLMYIPNLSEEQTNETLTNLVKGLDKITPEGMERMVEPVCYAGYGEIDKSTDYQELTSRLFRTARAASLSESSARVNQPVSVEIAKKDSKRLEDLQAVIKHSQMKMQYHPIASFEPDGVERYRERLFLLDPDGKTLDAGIMFNVAERYELTHQIDMRKMNLLFDKLLSMDLAKREKIQIFISISSDSLKHDKFTPWLAKQMVETGLNGKHFVFEISSDDVQNAYSGAINFCKVMRKGGGKIAVTKIGILNEANTRVLDDIKPEIIKLDLREIDTLDDNEETEIMGAIQQKAQSLGALLIAEYLGSPGQLSRIWPYDIKFIQGEGMTPIVEDLDFNFSEFAL</sequence>
<dbReference type="InParanoid" id="A0A6N7F369"/>
<dbReference type="InterPro" id="IPR000160">
    <property type="entry name" value="GGDEF_dom"/>
</dbReference>
<dbReference type="SMART" id="SM00267">
    <property type="entry name" value="GGDEF"/>
    <property type="match status" value="1"/>
</dbReference>
<dbReference type="Pfam" id="PF00990">
    <property type="entry name" value="GGDEF"/>
    <property type="match status" value="1"/>
</dbReference>
<evidence type="ECO:0000313" key="2">
    <source>
        <dbReference type="EMBL" id="MPV86316.1"/>
    </source>
</evidence>
<dbReference type="InterPro" id="IPR050706">
    <property type="entry name" value="Cyclic-di-GMP_PDE-like"/>
</dbReference>
<dbReference type="Pfam" id="PF00563">
    <property type="entry name" value="EAL"/>
    <property type="match status" value="1"/>
</dbReference>
<dbReference type="AlphaFoldDB" id="A0A6N7F369"/>
<dbReference type="Gene3D" id="3.20.20.450">
    <property type="entry name" value="EAL domain"/>
    <property type="match status" value="1"/>
</dbReference>
<gene>
    <name evidence="2" type="ORF">GCU85_06175</name>
</gene>
<name>A0A6N7F369_9GAMM</name>